<dbReference type="SMART" id="SM00354">
    <property type="entry name" value="HTH_LACI"/>
    <property type="match status" value="1"/>
</dbReference>
<dbReference type="Pfam" id="PF00356">
    <property type="entry name" value="LacI"/>
    <property type="match status" value="1"/>
</dbReference>
<evidence type="ECO:0000256" key="2">
    <source>
        <dbReference type="ARBA" id="ARBA00023125"/>
    </source>
</evidence>
<dbReference type="PROSITE" id="PS00356">
    <property type="entry name" value="HTH_LACI_1"/>
    <property type="match status" value="1"/>
</dbReference>
<keyword evidence="3" id="KW-0804">Transcription</keyword>
<keyword evidence="6" id="KW-1185">Reference proteome</keyword>
<accession>A0ABU4JW31</accession>
<name>A0ABU4JW31_9CLOT</name>
<keyword evidence="2 5" id="KW-0238">DNA-binding</keyword>
<protein>
    <submittedName>
        <fullName evidence="5">LacI family DNA-binding transcriptional regulator</fullName>
    </submittedName>
</protein>
<dbReference type="InterPro" id="IPR028082">
    <property type="entry name" value="Peripla_BP_I"/>
</dbReference>
<dbReference type="PANTHER" id="PTHR30146:SF109">
    <property type="entry name" value="HTH-TYPE TRANSCRIPTIONAL REGULATOR GALS"/>
    <property type="match status" value="1"/>
</dbReference>
<evidence type="ECO:0000256" key="1">
    <source>
        <dbReference type="ARBA" id="ARBA00023015"/>
    </source>
</evidence>
<dbReference type="PROSITE" id="PS50932">
    <property type="entry name" value="HTH_LACI_2"/>
    <property type="match status" value="1"/>
</dbReference>
<feature type="domain" description="HTH lacI-type" evidence="4">
    <location>
        <begin position="2"/>
        <end position="59"/>
    </location>
</feature>
<evidence type="ECO:0000256" key="3">
    <source>
        <dbReference type="ARBA" id="ARBA00023163"/>
    </source>
</evidence>
<reference evidence="5 6" key="1">
    <citation type="submission" date="2023-04" db="EMBL/GenBank/DDBJ databases">
        <title>Clostridium tannerae sp. nov., isolated from the fecal material of an alpaca.</title>
        <authorList>
            <person name="Miller S."/>
            <person name="Hendry M."/>
            <person name="King J."/>
            <person name="Sankaranarayanan K."/>
            <person name="Lawson P.A."/>
        </authorList>
    </citation>
    <scope>NUCLEOTIDE SEQUENCE [LARGE SCALE GENOMIC DNA]</scope>
    <source>
        <strain evidence="5 6">A1-XYC3</strain>
    </source>
</reference>
<proteinExistence type="predicted"/>
<evidence type="ECO:0000313" key="5">
    <source>
        <dbReference type="EMBL" id="MDW8802352.1"/>
    </source>
</evidence>
<dbReference type="InterPro" id="IPR046335">
    <property type="entry name" value="LacI/GalR-like_sensor"/>
</dbReference>
<dbReference type="RefSeq" id="WP_318798710.1">
    <property type="nucleotide sequence ID" value="NZ_JARUJP010000019.1"/>
</dbReference>
<evidence type="ECO:0000313" key="6">
    <source>
        <dbReference type="Proteomes" id="UP001281656"/>
    </source>
</evidence>
<gene>
    <name evidence="5" type="ORF">P8V03_14470</name>
</gene>
<comment type="caution">
    <text evidence="5">The sequence shown here is derived from an EMBL/GenBank/DDBJ whole genome shotgun (WGS) entry which is preliminary data.</text>
</comment>
<dbReference type="InterPro" id="IPR000843">
    <property type="entry name" value="HTH_LacI"/>
</dbReference>
<sequence>MATIKDVANLAGVSAGTVSIILNGKASERKISIETQEKVMAAVKELDYRPNISARKLRSQDVSNNPTIALYWASDVRVNLMARFLRGLQNATSQLGRNFDIVICPYKNDFLHLENGLKHRNIYNAAIIANTSVSDMEYLESITPEIPVVLFNRFSDKYCAVHVDNYKMGVESALLFSKMGHKDAAIMLAKSAYLAMDIRNRGFVETCKNNGIEILPENIIISDNTIEGGVEAAKKFINLDNPPKALFCNSDTIALGALHVFNKEGIKVPEDVEIIAVGMSSVENTEFSNPPLTVVNIPMEEMATSCIKIISGLIDHNVENSTSILFDTPLIIRDSCGAIRPKSAQ</sequence>
<dbReference type="Gene3D" id="1.10.260.40">
    <property type="entry name" value="lambda repressor-like DNA-binding domains"/>
    <property type="match status" value="1"/>
</dbReference>
<keyword evidence="1" id="KW-0805">Transcription regulation</keyword>
<dbReference type="GO" id="GO:0003677">
    <property type="term" value="F:DNA binding"/>
    <property type="evidence" value="ECO:0007669"/>
    <property type="project" value="UniProtKB-KW"/>
</dbReference>
<dbReference type="Pfam" id="PF13377">
    <property type="entry name" value="Peripla_BP_3"/>
    <property type="match status" value="1"/>
</dbReference>
<dbReference type="CDD" id="cd01392">
    <property type="entry name" value="HTH_LacI"/>
    <property type="match status" value="1"/>
</dbReference>
<evidence type="ECO:0000259" key="4">
    <source>
        <dbReference type="PROSITE" id="PS50932"/>
    </source>
</evidence>
<dbReference type="PANTHER" id="PTHR30146">
    <property type="entry name" value="LACI-RELATED TRANSCRIPTIONAL REPRESSOR"/>
    <property type="match status" value="1"/>
</dbReference>
<dbReference type="SUPFAM" id="SSF53822">
    <property type="entry name" value="Periplasmic binding protein-like I"/>
    <property type="match status" value="1"/>
</dbReference>
<dbReference type="InterPro" id="IPR010982">
    <property type="entry name" value="Lambda_DNA-bd_dom_sf"/>
</dbReference>
<dbReference type="Proteomes" id="UP001281656">
    <property type="component" value="Unassembled WGS sequence"/>
</dbReference>
<organism evidence="5 6">
    <name type="scientific">Clostridium tanneri</name>
    <dbReference type="NCBI Taxonomy" id="3037988"/>
    <lineage>
        <taxon>Bacteria</taxon>
        <taxon>Bacillati</taxon>
        <taxon>Bacillota</taxon>
        <taxon>Clostridia</taxon>
        <taxon>Eubacteriales</taxon>
        <taxon>Clostridiaceae</taxon>
        <taxon>Clostridium</taxon>
    </lineage>
</organism>
<dbReference type="SUPFAM" id="SSF47413">
    <property type="entry name" value="lambda repressor-like DNA-binding domains"/>
    <property type="match status" value="1"/>
</dbReference>
<dbReference type="Gene3D" id="3.40.50.2300">
    <property type="match status" value="2"/>
</dbReference>
<dbReference type="EMBL" id="JARUJP010000019">
    <property type="protein sequence ID" value="MDW8802352.1"/>
    <property type="molecule type" value="Genomic_DNA"/>
</dbReference>